<organism evidence="1">
    <name type="scientific">Arundo donax</name>
    <name type="common">Giant reed</name>
    <name type="synonym">Donax arundinaceus</name>
    <dbReference type="NCBI Taxonomy" id="35708"/>
    <lineage>
        <taxon>Eukaryota</taxon>
        <taxon>Viridiplantae</taxon>
        <taxon>Streptophyta</taxon>
        <taxon>Embryophyta</taxon>
        <taxon>Tracheophyta</taxon>
        <taxon>Spermatophyta</taxon>
        <taxon>Magnoliopsida</taxon>
        <taxon>Liliopsida</taxon>
        <taxon>Poales</taxon>
        <taxon>Poaceae</taxon>
        <taxon>PACMAD clade</taxon>
        <taxon>Arundinoideae</taxon>
        <taxon>Arundineae</taxon>
        <taxon>Arundo</taxon>
    </lineage>
</organism>
<sequence>MEVTACAATQRCHKGESRGTRTSLAVSKPPKYRPRWTTIPWSDAGNPM</sequence>
<reference evidence="1" key="2">
    <citation type="journal article" date="2015" name="Data Brief">
        <title>Shoot transcriptome of the giant reed, Arundo donax.</title>
        <authorList>
            <person name="Barrero R.A."/>
            <person name="Guerrero F.D."/>
            <person name="Moolhuijzen P."/>
            <person name="Goolsby J.A."/>
            <person name="Tidwell J."/>
            <person name="Bellgard S.E."/>
            <person name="Bellgard M.I."/>
        </authorList>
    </citation>
    <scope>NUCLEOTIDE SEQUENCE</scope>
    <source>
        <tissue evidence="1">Shoot tissue taken approximately 20 cm above the soil surface</tissue>
    </source>
</reference>
<name>A0A0A9HQ72_ARUDO</name>
<proteinExistence type="predicted"/>
<dbReference type="EMBL" id="GBRH01159014">
    <property type="protein sequence ID" value="JAE38882.1"/>
    <property type="molecule type" value="Transcribed_RNA"/>
</dbReference>
<accession>A0A0A9HQ72</accession>
<reference evidence="1" key="1">
    <citation type="submission" date="2014-09" db="EMBL/GenBank/DDBJ databases">
        <authorList>
            <person name="Magalhaes I.L.F."/>
            <person name="Oliveira U."/>
            <person name="Santos F.R."/>
            <person name="Vidigal T.H.D.A."/>
            <person name="Brescovit A.D."/>
            <person name="Santos A.J."/>
        </authorList>
    </citation>
    <scope>NUCLEOTIDE SEQUENCE</scope>
    <source>
        <tissue evidence="1">Shoot tissue taken approximately 20 cm above the soil surface</tissue>
    </source>
</reference>
<dbReference type="AlphaFoldDB" id="A0A0A9HQ72"/>
<evidence type="ECO:0000313" key="1">
    <source>
        <dbReference type="EMBL" id="JAE38882.1"/>
    </source>
</evidence>
<protein>
    <submittedName>
        <fullName evidence="1">ADP,ATP carrier protein, putative</fullName>
    </submittedName>
</protein>